<dbReference type="RefSeq" id="WP_036841482.1">
    <property type="nucleotide sequence ID" value="NZ_AULJ01000001.1"/>
</dbReference>
<dbReference type="AlphaFoldDB" id="A0A0A5GIG3"/>
<evidence type="ECO:0000313" key="2">
    <source>
        <dbReference type="Proteomes" id="UP000030403"/>
    </source>
</evidence>
<protein>
    <submittedName>
        <fullName evidence="1">Sporulation protein Spo0E</fullName>
    </submittedName>
</protein>
<comment type="caution">
    <text evidence="1">The sequence shown here is derived from an EMBL/GenBank/DDBJ whole genome shotgun (WGS) entry which is preliminary data.</text>
</comment>
<organism evidence="1 2">
    <name type="scientific">Pontibacillus marinus BH030004 = DSM 16465</name>
    <dbReference type="NCBI Taxonomy" id="1385511"/>
    <lineage>
        <taxon>Bacteria</taxon>
        <taxon>Bacillati</taxon>
        <taxon>Bacillota</taxon>
        <taxon>Bacilli</taxon>
        <taxon>Bacillales</taxon>
        <taxon>Bacillaceae</taxon>
        <taxon>Pontibacillus</taxon>
    </lineage>
</organism>
<accession>A0A0A5GIG3</accession>
<dbReference type="EMBL" id="AVPF01000001">
    <property type="protein sequence ID" value="KGX91819.1"/>
    <property type="molecule type" value="Genomic_DNA"/>
</dbReference>
<gene>
    <name evidence="1" type="ORF">N783_00855</name>
</gene>
<dbReference type="InterPro" id="IPR037208">
    <property type="entry name" value="Spo0E-like_sf"/>
</dbReference>
<sequence>MTQRLKYLSTKDLENQIEKLRYDMVTLGLTLGISNTKTLEISKTLDEYITEYQNRSGASTILHTSRYDYSEIS</sequence>
<evidence type="ECO:0000313" key="1">
    <source>
        <dbReference type="EMBL" id="KGX91819.1"/>
    </source>
</evidence>
<dbReference type="Gene3D" id="4.10.280.10">
    <property type="entry name" value="Helix-loop-helix DNA-binding domain"/>
    <property type="match status" value="1"/>
</dbReference>
<reference evidence="1 2" key="1">
    <citation type="submission" date="2013-08" db="EMBL/GenBank/DDBJ databases">
        <authorList>
            <person name="Huang J."/>
            <person name="Wang G."/>
        </authorList>
    </citation>
    <scope>NUCLEOTIDE SEQUENCE [LARGE SCALE GENOMIC DNA]</scope>
    <source>
        <strain evidence="1 2">BH030004</strain>
    </source>
</reference>
<dbReference type="Pfam" id="PF09388">
    <property type="entry name" value="SpoOE-like"/>
    <property type="match status" value="1"/>
</dbReference>
<dbReference type="InterPro" id="IPR036638">
    <property type="entry name" value="HLH_DNA-bd_sf"/>
</dbReference>
<name>A0A0A5GIG3_9BACI</name>
<keyword evidence="2" id="KW-1185">Reference proteome</keyword>
<dbReference type="InterPro" id="IPR018540">
    <property type="entry name" value="Spo0E-like"/>
</dbReference>
<proteinExistence type="predicted"/>
<dbReference type="GO" id="GO:0043937">
    <property type="term" value="P:regulation of sporulation"/>
    <property type="evidence" value="ECO:0007669"/>
    <property type="project" value="InterPro"/>
</dbReference>
<dbReference type="GO" id="GO:0046983">
    <property type="term" value="F:protein dimerization activity"/>
    <property type="evidence" value="ECO:0007669"/>
    <property type="project" value="InterPro"/>
</dbReference>
<dbReference type="OrthoDB" id="2930099at2"/>
<dbReference type="Proteomes" id="UP000030403">
    <property type="component" value="Unassembled WGS sequence"/>
</dbReference>
<dbReference type="SUPFAM" id="SSF140500">
    <property type="entry name" value="BAS1536-like"/>
    <property type="match status" value="1"/>
</dbReference>